<gene>
    <name evidence="1" type="ORF">BV22DRAFT_1021594</name>
</gene>
<organism evidence="1 2">
    <name type="scientific">Leucogyrophana mollusca</name>
    <dbReference type="NCBI Taxonomy" id="85980"/>
    <lineage>
        <taxon>Eukaryota</taxon>
        <taxon>Fungi</taxon>
        <taxon>Dikarya</taxon>
        <taxon>Basidiomycota</taxon>
        <taxon>Agaricomycotina</taxon>
        <taxon>Agaricomycetes</taxon>
        <taxon>Agaricomycetidae</taxon>
        <taxon>Boletales</taxon>
        <taxon>Boletales incertae sedis</taxon>
        <taxon>Leucogyrophana</taxon>
    </lineage>
</organism>
<dbReference type="Proteomes" id="UP000790709">
    <property type="component" value="Unassembled WGS sequence"/>
</dbReference>
<reference evidence="1" key="1">
    <citation type="journal article" date="2021" name="New Phytol.">
        <title>Evolutionary innovations through gain and loss of genes in the ectomycorrhizal Boletales.</title>
        <authorList>
            <person name="Wu G."/>
            <person name="Miyauchi S."/>
            <person name="Morin E."/>
            <person name="Kuo A."/>
            <person name="Drula E."/>
            <person name="Varga T."/>
            <person name="Kohler A."/>
            <person name="Feng B."/>
            <person name="Cao Y."/>
            <person name="Lipzen A."/>
            <person name="Daum C."/>
            <person name="Hundley H."/>
            <person name="Pangilinan J."/>
            <person name="Johnson J."/>
            <person name="Barry K."/>
            <person name="LaButti K."/>
            <person name="Ng V."/>
            <person name="Ahrendt S."/>
            <person name="Min B."/>
            <person name="Choi I.G."/>
            <person name="Park H."/>
            <person name="Plett J.M."/>
            <person name="Magnuson J."/>
            <person name="Spatafora J.W."/>
            <person name="Nagy L.G."/>
            <person name="Henrissat B."/>
            <person name="Grigoriev I.V."/>
            <person name="Yang Z.L."/>
            <person name="Xu J."/>
            <person name="Martin F.M."/>
        </authorList>
    </citation>
    <scope>NUCLEOTIDE SEQUENCE</scope>
    <source>
        <strain evidence="1">KUC20120723A-06</strain>
    </source>
</reference>
<proteinExistence type="predicted"/>
<protein>
    <submittedName>
        <fullName evidence="1">Uncharacterized protein</fullName>
    </submittedName>
</protein>
<name>A0ACB8B3J8_9AGAM</name>
<sequence>MKWTFDSVLALSGLRSVYTVFLLTFGSFILLLFTTFSVPLISSFYFIDADTAGGVRFGVWGWCYDSGGTCTSPLQIGYSFSPQIVEPLTKALVFYPIATILSLFSTLSLFPLLCGLPPRRYPFAMFSMLALATCATAFIAFIFMIGLWGTAVSRFREDDIEVSFGPLPWMSLVATVALMLVCISSGCGTLYCRRRE</sequence>
<accession>A0ACB8B3J8</accession>
<keyword evidence="2" id="KW-1185">Reference proteome</keyword>
<evidence type="ECO:0000313" key="2">
    <source>
        <dbReference type="Proteomes" id="UP000790709"/>
    </source>
</evidence>
<evidence type="ECO:0000313" key="1">
    <source>
        <dbReference type="EMBL" id="KAH7920242.1"/>
    </source>
</evidence>
<dbReference type="EMBL" id="MU266594">
    <property type="protein sequence ID" value="KAH7920242.1"/>
    <property type="molecule type" value="Genomic_DNA"/>
</dbReference>
<comment type="caution">
    <text evidence="1">The sequence shown here is derived from an EMBL/GenBank/DDBJ whole genome shotgun (WGS) entry which is preliminary data.</text>
</comment>